<name>S0EUS8_CHTCT</name>
<dbReference type="KEGG" id="ccz:CCALI_01647"/>
<feature type="domain" description="NIL" evidence="1">
    <location>
        <begin position="103"/>
        <end position="165"/>
    </location>
</feature>
<dbReference type="RefSeq" id="WP_016482995.1">
    <property type="nucleotide sequence ID" value="NC_021487.1"/>
</dbReference>
<keyword evidence="3" id="KW-1185">Reference proteome</keyword>
<dbReference type="PATRIC" id="fig|1303518.3.peg.1694"/>
<reference evidence="3" key="1">
    <citation type="submission" date="2013-03" db="EMBL/GenBank/DDBJ databases">
        <title>Genome sequence of Chthonomonas calidirosea, the first sequenced genome from the Armatimonadetes phylum (formally candidate division OP10).</title>
        <authorList>
            <person name="Lee K.C.Y."/>
            <person name="Morgan X.C."/>
            <person name="Dunfield P.F."/>
            <person name="Tamas I."/>
            <person name="Houghton K.M."/>
            <person name="Vyssotski M."/>
            <person name="Ryan J.L.J."/>
            <person name="Lagutin K."/>
            <person name="McDonald I.R."/>
            <person name="Stott M.B."/>
        </authorList>
    </citation>
    <scope>NUCLEOTIDE SEQUENCE [LARGE SCALE GENOMIC DNA]</scope>
    <source>
        <strain evidence="3">DSM 23976 / ICMP 18418 / T49</strain>
    </source>
</reference>
<accession>S0EUS8</accession>
<dbReference type="InterPro" id="IPR045865">
    <property type="entry name" value="ACT-like_dom_sf"/>
</dbReference>
<dbReference type="Pfam" id="PF09383">
    <property type="entry name" value="NIL"/>
    <property type="match status" value="2"/>
</dbReference>
<dbReference type="AlphaFoldDB" id="S0EUS8"/>
<proteinExistence type="predicted"/>
<dbReference type="SUPFAM" id="SSF55021">
    <property type="entry name" value="ACT-like"/>
    <property type="match status" value="2"/>
</dbReference>
<feature type="domain" description="NIL" evidence="1">
    <location>
        <begin position="6"/>
        <end position="68"/>
    </location>
</feature>
<sequence length="178" mass="19680">MPVITVNLTATGEMAQRPLLWRLGRLFHVVTHIRRARVSEEVACLTVDIEGSQNEITQATAYLHALGLLPGDSETNLPVPSTLPQPPETTVSQSVTTRVRITTVTAEQNRAPLLYRVGKDFDVVVNIVRAAFDEEDGGYFEVDLSGPLSEVQRAIAYLHTTGVQVYPYQRSVTDYSNL</sequence>
<organism evidence="2 3">
    <name type="scientific">Chthonomonas calidirosea (strain DSM 23976 / ICMP 18418 / T49)</name>
    <dbReference type="NCBI Taxonomy" id="1303518"/>
    <lineage>
        <taxon>Bacteria</taxon>
        <taxon>Bacillati</taxon>
        <taxon>Armatimonadota</taxon>
        <taxon>Chthonomonadia</taxon>
        <taxon>Chthonomonadales</taxon>
        <taxon>Chthonomonadaceae</taxon>
        <taxon>Chthonomonas</taxon>
    </lineage>
</organism>
<protein>
    <submittedName>
        <fullName evidence="2">ABC-type metal ion transport system, ATPase component</fullName>
    </submittedName>
</protein>
<dbReference type="STRING" id="454171.CP488_02448"/>
<dbReference type="HOGENOM" id="CLU_1508037_0_0_0"/>
<dbReference type="Gene3D" id="3.30.70.260">
    <property type="match status" value="2"/>
</dbReference>
<dbReference type="Proteomes" id="UP000014227">
    <property type="component" value="Chromosome I"/>
</dbReference>
<dbReference type="EMBL" id="HF951689">
    <property type="protein sequence ID" value="CCW35462.1"/>
    <property type="molecule type" value="Genomic_DNA"/>
</dbReference>
<dbReference type="OrthoDB" id="9807879at2"/>
<evidence type="ECO:0000259" key="1">
    <source>
        <dbReference type="Pfam" id="PF09383"/>
    </source>
</evidence>
<gene>
    <name evidence="2" type="ORF">CCALI_01647</name>
</gene>
<dbReference type="InterPro" id="IPR018449">
    <property type="entry name" value="NIL_domain"/>
</dbReference>
<dbReference type="InParanoid" id="S0EUS8"/>
<evidence type="ECO:0000313" key="3">
    <source>
        <dbReference type="Proteomes" id="UP000014227"/>
    </source>
</evidence>
<evidence type="ECO:0000313" key="2">
    <source>
        <dbReference type="EMBL" id="CCW35462.1"/>
    </source>
</evidence>